<dbReference type="OrthoDB" id="415425at2759"/>
<organism evidence="6">
    <name type="scientific">Cladocopium goreaui</name>
    <dbReference type="NCBI Taxonomy" id="2562237"/>
    <lineage>
        <taxon>Eukaryota</taxon>
        <taxon>Sar</taxon>
        <taxon>Alveolata</taxon>
        <taxon>Dinophyceae</taxon>
        <taxon>Suessiales</taxon>
        <taxon>Symbiodiniaceae</taxon>
        <taxon>Cladocopium</taxon>
    </lineage>
</organism>
<dbReference type="InterPro" id="IPR001478">
    <property type="entry name" value="PDZ"/>
</dbReference>
<dbReference type="EMBL" id="CAMXCT030005001">
    <property type="protein sequence ID" value="CAL4798332.1"/>
    <property type="molecule type" value="Genomic_DNA"/>
</dbReference>
<dbReference type="EMBL" id="CAMXCT010005001">
    <property type="protein sequence ID" value="CAI4011020.1"/>
    <property type="molecule type" value="Genomic_DNA"/>
</dbReference>
<keyword evidence="4" id="KW-0472">Membrane</keyword>
<dbReference type="EMBL" id="CAMXCT020005001">
    <property type="protein sequence ID" value="CAL1164395.1"/>
    <property type="molecule type" value="Genomic_DNA"/>
</dbReference>
<dbReference type="PROSITE" id="PS50106">
    <property type="entry name" value="PDZ"/>
    <property type="match status" value="1"/>
</dbReference>
<accession>A0A9P1GEZ1</accession>
<dbReference type="InterPro" id="IPR036034">
    <property type="entry name" value="PDZ_sf"/>
</dbReference>
<evidence type="ECO:0000256" key="4">
    <source>
        <dbReference type="ARBA" id="ARBA00023136"/>
    </source>
</evidence>
<evidence type="ECO:0000313" key="7">
    <source>
        <dbReference type="EMBL" id="CAL4798332.1"/>
    </source>
</evidence>
<dbReference type="GO" id="GO:0022857">
    <property type="term" value="F:transmembrane transporter activity"/>
    <property type="evidence" value="ECO:0007669"/>
    <property type="project" value="InterPro"/>
</dbReference>
<dbReference type="InterPro" id="IPR011701">
    <property type="entry name" value="MFS"/>
</dbReference>
<comment type="subcellular location">
    <subcellularLocation>
        <location evidence="1">Membrane</location>
        <topology evidence="1">Multi-pass membrane protein</topology>
    </subcellularLocation>
</comment>
<sequence>MPEHHRLSGSQWLHLRSAGVSGDVLKLEALAGPGRGEGPQLDVAQCCDAPFPGDKDSIHQWRKAIVLPRPDADAMDEKSPERFVSAKSSWALDELERSTRRRRLYQILAHQLGALLLSVLTLQPRLQLLEQRWGRNATKTSRHQSRGAILVALSDLFLSPLVGRLSDRFGRRPVMLVLPAVSLPLKLLAACFPTPQLLQLDRVVGDSLRTLCGTTMTMSCLADLYQGQQYAVALGYLQSATGAAIILAPQLASMLMGREGRFPRRCYIFAALLAVLHLALAWRGLEETNPKLAKEDASGPNRDPSGQSTPSVVAELSGVWGQDYKDWFAPVIHVSQLFSRGSALRQRAALFVLHCCVEGKVIQDQVNSVQSQLHWEAGSRSKWMSLHGAVLSAGSFCGDLVRRFGEHQFLVACHLASLGGFLWFKRQLLWLGLLPLLLGSSRRLVSSAWLLQEGCHAGLGRGEVVGLMATLRAASEAIFSFVSQKAFERAVKAQQPANVFLLPTALILLSEAVRTRIALRADVGRQLLGIGDSFWSVTLQREDSEVWGMELDLLDPALLQVCRLVPDGLVDRYNETVSEEKQIQAGDFILQVNRTTGEASAMADQLGGSKVRLTLQRPLWHRVPLTGLGKEQELRSVLTSLPQSVSLYATKSISGVPGIRRHDRIMAVDGSTGNLQNALGDALQRCEPFEVSLARPGVPEEP</sequence>
<evidence type="ECO:0000313" key="8">
    <source>
        <dbReference type="Proteomes" id="UP001152797"/>
    </source>
</evidence>
<dbReference type="GO" id="GO:0016020">
    <property type="term" value="C:membrane"/>
    <property type="evidence" value="ECO:0007669"/>
    <property type="project" value="UniProtKB-SubCell"/>
</dbReference>
<keyword evidence="2" id="KW-0812">Transmembrane</keyword>
<dbReference type="InterPro" id="IPR036259">
    <property type="entry name" value="MFS_trans_sf"/>
</dbReference>
<dbReference type="PANTHER" id="PTHR23507:SF1">
    <property type="entry name" value="FI18259P1-RELATED"/>
    <property type="match status" value="1"/>
</dbReference>
<evidence type="ECO:0000313" key="6">
    <source>
        <dbReference type="EMBL" id="CAI4011020.1"/>
    </source>
</evidence>
<keyword evidence="8" id="KW-1185">Reference proteome</keyword>
<feature type="domain" description="PDZ" evidence="5">
    <location>
        <begin position="536"/>
        <end position="619"/>
    </location>
</feature>
<reference evidence="7 8" key="2">
    <citation type="submission" date="2024-05" db="EMBL/GenBank/DDBJ databases">
        <authorList>
            <person name="Chen Y."/>
            <person name="Shah S."/>
            <person name="Dougan E. K."/>
            <person name="Thang M."/>
            <person name="Chan C."/>
        </authorList>
    </citation>
    <scope>NUCLEOTIDE SEQUENCE [LARGE SCALE GENOMIC DNA]</scope>
</reference>
<dbReference type="SUPFAM" id="SSF103473">
    <property type="entry name" value="MFS general substrate transporter"/>
    <property type="match status" value="1"/>
</dbReference>
<proteinExistence type="predicted"/>
<reference evidence="6" key="1">
    <citation type="submission" date="2022-10" db="EMBL/GenBank/DDBJ databases">
        <authorList>
            <person name="Chen Y."/>
            <person name="Dougan E. K."/>
            <person name="Chan C."/>
            <person name="Rhodes N."/>
            <person name="Thang M."/>
        </authorList>
    </citation>
    <scope>NUCLEOTIDE SEQUENCE</scope>
</reference>
<protein>
    <submittedName>
        <fullName evidence="7">Polyubiquitin</fullName>
    </submittedName>
</protein>
<evidence type="ECO:0000259" key="5">
    <source>
        <dbReference type="PROSITE" id="PS50106"/>
    </source>
</evidence>
<name>A0A9P1GEZ1_9DINO</name>
<dbReference type="AlphaFoldDB" id="A0A9P1GEZ1"/>
<gene>
    <name evidence="6" type="ORF">C1SCF055_LOCUS36228</name>
</gene>
<evidence type="ECO:0000256" key="2">
    <source>
        <dbReference type="ARBA" id="ARBA00022692"/>
    </source>
</evidence>
<keyword evidence="3" id="KW-1133">Transmembrane helix</keyword>
<evidence type="ECO:0000256" key="3">
    <source>
        <dbReference type="ARBA" id="ARBA00022989"/>
    </source>
</evidence>
<dbReference type="Proteomes" id="UP001152797">
    <property type="component" value="Unassembled WGS sequence"/>
</dbReference>
<comment type="caution">
    <text evidence="6">The sequence shown here is derived from an EMBL/GenBank/DDBJ whole genome shotgun (WGS) entry which is preliminary data.</text>
</comment>
<dbReference type="SUPFAM" id="SSF50156">
    <property type="entry name" value="PDZ domain-like"/>
    <property type="match status" value="1"/>
</dbReference>
<evidence type="ECO:0000256" key="1">
    <source>
        <dbReference type="ARBA" id="ARBA00004141"/>
    </source>
</evidence>
<dbReference type="PANTHER" id="PTHR23507">
    <property type="entry name" value="ZGC:174356"/>
    <property type="match status" value="1"/>
</dbReference>
<dbReference type="Pfam" id="PF07690">
    <property type="entry name" value="MFS_1"/>
    <property type="match status" value="1"/>
</dbReference>
<dbReference type="Gene3D" id="1.20.1250.20">
    <property type="entry name" value="MFS general substrate transporter like domains"/>
    <property type="match status" value="1"/>
</dbReference>